<dbReference type="SMART" id="SM00516">
    <property type="entry name" value="SEC14"/>
    <property type="match status" value="1"/>
</dbReference>
<organism evidence="2 3">
    <name type="scientific">Ranatra chinensis</name>
    <dbReference type="NCBI Taxonomy" id="642074"/>
    <lineage>
        <taxon>Eukaryota</taxon>
        <taxon>Metazoa</taxon>
        <taxon>Ecdysozoa</taxon>
        <taxon>Arthropoda</taxon>
        <taxon>Hexapoda</taxon>
        <taxon>Insecta</taxon>
        <taxon>Pterygota</taxon>
        <taxon>Neoptera</taxon>
        <taxon>Paraneoptera</taxon>
        <taxon>Hemiptera</taxon>
        <taxon>Heteroptera</taxon>
        <taxon>Panheteroptera</taxon>
        <taxon>Nepomorpha</taxon>
        <taxon>Nepidae</taxon>
        <taxon>Ranatrinae</taxon>
        <taxon>Ranatra</taxon>
    </lineage>
</organism>
<reference evidence="2 3" key="1">
    <citation type="submission" date="2024-07" db="EMBL/GenBank/DDBJ databases">
        <title>Chromosome-level genome assembly of the water stick insect Ranatra chinensis (Heteroptera: Nepidae).</title>
        <authorList>
            <person name="Liu X."/>
        </authorList>
    </citation>
    <scope>NUCLEOTIDE SEQUENCE [LARGE SCALE GENOMIC DNA]</scope>
    <source>
        <strain evidence="2">Cailab_2021Rc</strain>
        <tissue evidence="2">Muscle</tissue>
    </source>
</reference>
<dbReference type="InterPro" id="IPR001251">
    <property type="entry name" value="CRAL-TRIO_dom"/>
</dbReference>
<dbReference type="PANTHER" id="PTHR10174:SF213">
    <property type="entry name" value="CRAL-TRIO DOMAIN-CONTAINING PROTEIN"/>
    <property type="match status" value="1"/>
</dbReference>
<dbReference type="CDD" id="cd00170">
    <property type="entry name" value="SEC14"/>
    <property type="match status" value="1"/>
</dbReference>
<evidence type="ECO:0000313" key="2">
    <source>
        <dbReference type="EMBL" id="KAL1130520.1"/>
    </source>
</evidence>
<dbReference type="SUPFAM" id="SSF52087">
    <property type="entry name" value="CRAL/TRIO domain"/>
    <property type="match status" value="1"/>
</dbReference>
<dbReference type="InterPro" id="IPR036865">
    <property type="entry name" value="CRAL-TRIO_dom_sf"/>
</dbReference>
<accession>A0ABD0YGV5</accession>
<dbReference type="InterPro" id="IPR036273">
    <property type="entry name" value="CRAL/TRIO_N_dom_sf"/>
</dbReference>
<dbReference type="Proteomes" id="UP001558652">
    <property type="component" value="Unassembled WGS sequence"/>
</dbReference>
<proteinExistence type="predicted"/>
<comment type="caution">
    <text evidence="2">The sequence shown here is derived from an EMBL/GenBank/DDBJ whole genome shotgun (WGS) entry which is preliminary data.</text>
</comment>
<feature type="domain" description="CRAL-TRIO" evidence="1">
    <location>
        <begin position="86"/>
        <end position="246"/>
    </location>
</feature>
<dbReference type="Pfam" id="PF00650">
    <property type="entry name" value="CRAL_TRIO"/>
    <property type="match status" value="1"/>
</dbReference>
<keyword evidence="3" id="KW-1185">Reference proteome</keyword>
<evidence type="ECO:0000313" key="3">
    <source>
        <dbReference type="Proteomes" id="UP001558652"/>
    </source>
</evidence>
<gene>
    <name evidence="2" type="ORF">AAG570_011766</name>
</gene>
<dbReference type="EMBL" id="JBFDAA010000007">
    <property type="protein sequence ID" value="KAL1130520.1"/>
    <property type="molecule type" value="Genomic_DNA"/>
</dbReference>
<name>A0ABD0YGV5_9HEMI</name>
<dbReference type="Gene3D" id="3.40.525.10">
    <property type="entry name" value="CRAL-TRIO lipid binding domain"/>
    <property type="match status" value="1"/>
</dbReference>
<protein>
    <recommendedName>
        <fullName evidence="1">CRAL-TRIO domain-containing protein</fullName>
    </recommendedName>
</protein>
<dbReference type="AlphaFoldDB" id="A0ABD0YGV5"/>
<evidence type="ECO:0000259" key="1">
    <source>
        <dbReference type="PROSITE" id="PS50191"/>
    </source>
</evidence>
<dbReference type="PRINTS" id="PR00180">
    <property type="entry name" value="CRETINALDHBP"/>
</dbReference>
<dbReference type="SUPFAM" id="SSF46938">
    <property type="entry name" value="CRAL/TRIO N-terminal domain"/>
    <property type="match status" value="1"/>
</dbReference>
<dbReference type="PROSITE" id="PS50191">
    <property type="entry name" value="CRAL_TRIO"/>
    <property type="match status" value="1"/>
</dbReference>
<sequence length="251" mass="28999">MSSTPVSLEEEYMKNPDLKKEDIETLKQWAQSQQNIPEIKEIQLILFHHSCYYNLEDTKSCIQIYYSLRMSTPDLFDNRCLSQPELKKATEVLRYGAFPIKDPNGYQIMFHGLQDYDPSRYVLADALKVLFMGVEACTYVEGTVPGYIFLFDMTGVRLGHITRLSLTLLKKVLTYIQDAIPVRLKAIHIINTLPLIDKVMFLMKPFMKKELLKMIHFHSSNNEEIQKYLPKPCIPVDFGGDLPSCSEMQGM</sequence>
<dbReference type="PANTHER" id="PTHR10174">
    <property type="entry name" value="ALPHA-TOCOPHEROL TRANSFER PROTEIN-RELATED"/>
    <property type="match status" value="1"/>
</dbReference>